<proteinExistence type="predicted"/>
<organism evidence="2 3">
    <name type="scientific">Guyparkeria halophila</name>
    <dbReference type="NCBI Taxonomy" id="47960"/>
    <lineage>
        <taxon>Bacteria</taxon>
        <taxon>Pseudomonadati</taxon>
        <taxon>Pseudomonadota</taxon>
        <taxon>Gammaproteobacteria</taxon>
        <taxon>Chromatiales</taxon>
        <taxon>Thioalkalibacteraceae</taxon>
        <taxon>Guyparkeria</taxon>
    </lineage>
</organism>
<name>A0A6I6CVA1_9GAMM</name>
<keyword evidence="3" id="KW-1185">Reference proteome</keyword>
<dbReference type="PROSITE" id="PS51819">
    <property type="entry name" value="VOC"/>
    <property type="match status" value="1"/>
</dbReference>
<dbReference type="SUPFAM" id="SSF54593">
    <property type="entry name" value="Glyoxalase/Bleomycin resistance protein/Dihydroxybiphenyl dioxygenase"/>
    <property type="match status" value="1"/>
</dbReference>
<dbReference type="CDD" id="cd07251">
    <property type="entry name" value="VOC_like"/>
    <property type="match status" value="1"/>
</dbReference>
<reference evidence="2 3" key="1">
    <citation type="submission" date="2019-11" db="EMBL/GenBank/DDBJ databases">
        <authorList>
            <person name="Zhang J."/>
            <person name="Sun C."/>
        </authorList>
    </citation>
    <scope>NUCLEOTIDE SEQUENCE [LARGE SCALE GENOMIC DNA]</scope>
    <source>
        <strain evidence="3">sp2</strain>
    </source>
</reference>
<dbReference type="PANTHER" id="PTHR36503:SF1">
    <property type="entry name" value="BLR2520 PROTEIN"/>
    <property type="match status" value="1"/>
</dbReference>
<dbReference type="AlphaFoldDB" id="A0A6I6CVA1"/>
<evidence type="ECO:0000313" key="3">
    <source>
        <dbReference type="Proteomes" id="UP000427716"/>
    </source>
</evidence>
<dbReference type="PANTHER" id="PTHR36503">
    <property type="entry name" value="BLR2520 PROTEIN"/>
    <property type="match status" value="1"/>
</dbReference>
<sequence>MEQRLSVITLGVADLARSRAFYETGLGWSVGQAAESVVFFQLNGMVLALYPREALAADAGVPSQGSGFAGFSLAHNVRRRDEVDHVLAEAERAGGRIVKPAQETFWGGYSGYVADPDGHLWEVAHNPFWAMDAAGSVSLATGEGV</sequence>
<evidence type="ECO:0000259" key="1">
    <source>
        <dbReference type="PROSITE" id="PS51819"/>
    </source>
</evidence>
<dbReference type="Pfam" id="PF00903">
    <property type="entry name" value="Glyoxalase"/>
    <property type="match status" value="1"/>
</dbReference>
<dbReference type="KEGG" id="ghl:GM160_03250"/>
<dbReference type="Gene3D" id="3.10.180.10">
    <property type="entry name" value="2,3-Dihydroxybiphenyl 1,2-Dioxygenase, domain 1"/>
    <property type="match status" value="1"/>
</dbReference>
<dbReference type="RefSeq" id="WP_156228065.1">
    <property type="nucleotide sequence ID" value="NZ_CP046415.1"/>
</dbReference>
<accession>A0A6I6CVA1</accession>
<protein>
    <submittedName>
        <fullName evidence="2">VOC family protein</fullName>
    </submittedName>
</protein>
<evidence type="ECO:0000313" key="2">
    <source>
        <dbReference type="EMBL" id="QGT77989.1"/>
    </source>
</evidence>
<gene>
    <name evidence="2" type="ORF">GM160_03250</name>
</gene>
<dbReference type="InterPro" id="IPR037523">
    <property type="entry name" value="VOC_core"/>
</dbReference>
<dbReference type="EMBL" id="CP046415">
    <property type="protein sequence ID" value="QGT77989.1"/>
    <property type="molecule type" value="Genomic_DNA"/>
</dbReference>
<dbReference type="InterPro" id="IPR029068">
    <property type="entry name" value="Glyas_Bleomycin-R_OHBP_Dase"/>
</dbReference>
<dbReference type="InterPro" id="IPR004360">
    <property type="entry name" value="Glyas_Fos-R_dOase_dom"/>
</dbReference>
<dbReference type="Proteomes" id="UP000427716">
    <property type="component" value="Chromosome"/>
</dbReference>
<feature type="domain" description="VOC" evidence="1">
    <location>
        <begin position="4"/>
        <end position="126"/>
    </location>
</feature>